<organism evidence="1 2">
    <name type="scientific">Laccaria amethystina LaAM-08-1</name>
    <dbReference type="NCBI Taxonomy" id="1095629"/>
    <lineage>
        <taxon>Eukaryota</taxon>
        <taxon>Fungi</taxon>
        <taxon>Dikarya</taxon>
        <taxon>Basidiomycota</taxon>
        <taxon>Agaricomycotina</taxon>
        <taxon>Agaricomycetes</taxon>
        <taxon>Agaricomycetidae</taxon>
        <taxon>Agaricales</taxon>
        <taxon>Agaricineae</taxon>
        <taxon>Hydnangiaceae</taxon>
        <taxon>Laccaria</taxon>
    </lineage>
</organism>
<dbReference type="STRING" id="1095629.A0A0C9XHE7"/>
<dbReference type="OrthoDB" id="3050469at2759"/>
<dbReference type="Proteomes" id="UP000054477">
    <property type="component" value="Unassembled WGS sequence"/>
</dbReference>
<gene>
    <name evidence="1" type="ORF">K443DRAFT_7224</name>
</gene>
<evidence type="ECO:0000313" key="2">
    <source>
        <dbReference type="Proteomes" id="UP000054477"/>
    </source>
</evidence>
<name>A0A0C9XHE7_9AGAR</name>
<protein>
    <submittedName>
        <fullName evidence="1">Uncharacterized protein</fullName>
    </submittedName>
</protein>
<accession>A0A0C9XHE7</accession>
<dbReference type="AlphaFoldDB" id="A0A0C9XHE7"/>
<keyword evidence="2" id="KW-1185">Reference proteome</keyword>
<reference evidence="2" key="2">
    <citation type="submission" date="2015-01" db="EMBL/GenBank/DDBJ databases">
        <title>Evolutionary Origins and Diversification of the Mycorrhizal Mutualists.</title>
        <authorList>
            <consortium name="DOE Joint Genome Institute"/>
            <consortium name="Mycorrhizal Genomics Consortium"/>
            <person name="Kohler A."/>
            <person name="Kuo A."/>
            <person name="Nagy L.G."/>
            <person name="Floudas D."/>
            <person name="Copeland A."/>
            <person name="Barry K.W."/>
            <person name="Cichocki N."/>
            <person name="Veneault-Fourrey C."/>
            <person name="LaButti K."/>
            <person name="Lindquist E.A."/>
            <person name="Lipzen A."/>
            <person name="Lundell T."/>
            <person name="Morin E."/>
            <person name="Murat C."/>
            <person name="Riley R."/>
            <person name="Ohm R."/>
            <person name="Sun H."/>
            <person name="Tunlid A."/>
            <person name="Henrissat B."/>
            <person name="Grigoriev I.V."/>
            <person name="Hibbett D.S."/>
            <person name="Martin F."/>
        </authorList>
    </citation>
    <scope>NUCLEOTIDE SEQUENCE [LARGE SCALE GENOMIC DNA]</scope>
    <source>
        <strain evidence="2">LaAM-08-1</strain>
    </source>
</reference>
<dbReference type="EMBL" id="KN838614">
    <property type="protein sequence ID" value="KIK00974.1"/>
    <property type="molecule type" value="Genomic_DNA"/>
</dbReference>
<reference evidence="1 2" key="1">
    <citation type="submission" date="2014-04" db="EMBL/GenBank/DDBJ databases">
        <authorList>
            <consortium name="DOE Joint Genome Institute"/>
            <person name="Kuo A."/>
            <person name="Kohler A."/>
            <person name="Nagy L.G."/>
            <person name="Floudas D."/>
            <person name="Copeland A."/>
            <person name="Barry K.W."/>
            <person name="Cichocki N."/>
            <person name="Veneault-Fourrey C."/>
            <person name="LaButti K."/>
            <person name="Lindquist E.A."/>
            <person name="Lipzen A."/>
            <person name="Lundell T."/>
            <person name="Morin E."/>
            <person name="Murat C."/>
            <person name="Sun H."/>
            <person name="Tunlid A."/>
            <person name="Henrissat B."/>
            <person name="Grigoriev I.V."/>
            <person name="Hibbett D.S."/>
            <person name="Martin F."/>
            <person name="Nordberg H.P."/>
            <person name="Cantor M.N."/>
            <person name="Hua S.X."/>
        </authorList>
    </citation>
    <scope>NUCLEOTIDE SEQUENCE [LARGE SCALE GENOMIC DNA]</scope>
    <source>
        <strain evidence="1 2">LaAM-08-1</strain>
    </source>
</reference>
<proteinExistence type="predicted"/>
<sequence>MTATLGIATITVITAVGNPRPTPGSSKKIMLDAQIYVGSSNCESLLGSLSYFNGSDMVFRKDDVALYLLYATIAKMEDGAQIHPLTDSKEKYDFVGDIQWIVPLTPPSAVNCDEKEATFDVKIDQHISTLKNVKSGPSKFVTPFSWSIPDSPWYKTGKPVPYNR</sequence>
<dbReference type="HOGENOM" id="CLU_1619307_0_0_1"/>
<evidence type="ECO:0000313" key="1">
    <source>
        <dbReference type="EMBL" id="KIK00974.1"/>
    </source>
</evidence>